<accession>A0A1X6ZQD7</accession>
<evidence type="ECO:0000313" key="16">
    <source>
        <dbReference type="EMBL" id="SLN58112.1"/>
    </source>
</evidence>
<evidence type="ECO:0000256" key="11">
    <source>
        <dbReference type="ARBA" id="ARBA00022801"/>
    </source>
</evidence>
<keyword evidence="8" id="KW-0055">Arginine biosynthesis</keyword>
<evidence type="ECO:0000256" key="5">
    <source>
        <dbReference type="ARBA" id="ARBA00011921"/>
    </source>
</evidence>
<dbReference type="EMBL" id="FWFX01000010">
    <property type="protein sequence ID" value="SLN58112.1"/>
    <property type="molecule type" value="Genomic_DNA"/>
</dbReference>
<evidence type="ECO:0000256" key="7">
    <source>
        <dbReference type="ARBA" id="ARBA00022490"/>
    </source>
</evidence>
<keyword evidence="7" id="KW-0963">Cytoplasm</keyword>
<dbReference type="InterPro" id="IPR001261">
    <property type="entry name" value="ArgE/DapE_CS"/>
</dbReference>
<dbReference type="Pfam" id="PF01546">
    <property type="entry name" value="Peptidase_M20"/>
    <property type="match status" value="1"/>
</dbReference>
<feature type="domain" description="Peptidase M20 dimerisation" evidence="15">
    <location>
        <begin position="174"/>
        <end position="285"/>
    </location>
</feature>
<dbReference type="NCBIfam" id="TIGR01910">
    <property type="entry name" value="DapE-ArgE"/>
    <property type="match status" value="1"/>
</dbReference>
<dbReference type="InterPro" id="IPR011650">
    <property type="entry name" value="Peptidase_M20_dimer"/>
</dbReference>
<dbReference type="NCBIfam" id="TIGR01892">
    <property type="entry name" value="AcOrn-deacetyl"/>
    <property type="match status" value="1"/>
</dbReference>
<keyword evidence="17" id="KW-1185">Reference proteome</keyword>
<comment type="catalytic activity">
    <reaction evidence="14">
        <text>N-succinyl-(2S,6S)-2,6-diaminopimelate + H2O = (2S,6S)-2,6-diaminopimelate + succinate</text>
        <dbReference type="Rhea" id="RHEA:22608"/>
        <dbReference type="ChEBI" id="CHEBI:15377"/>
        <dbReference type="ChEBI" id="CHEBI:30031"/>
        <dbReference type="ChEBI" id="CHEBI:57609"/>
        <dbReference type="ChEBI" id="CHEBI:58087"/>
        <dbReference type="EC" id="3.5.1.18"/>
    </reaction>
</comment>
<dbReference type="CDD" id="cd03894">
    <property type="entry name" value="M20_ArgE"/>
    <property type="match status" value="1"/>
</dbReference>
<keyword evidence="11 16" id="KW-0378">Hydrolase</keyword>
<dbReference type="GO" id="GO:0008777">
    <property type="term" value="F:acetylornithine deacetylase activity"/>
    <property type="evidence" value="ECO:0007669"/>
    <property type="project" value="TreeGrafter"/>
</dbReference>
<dbReference type="InterPro" id="IPR036264">
    <property type="entry name" value="Bact_exopeptidase_dim_dom"/>
</dbReference>
<evidence type="ECO:0000256" key="9">
    <source>
        <dbReference type="ARBA" id="ARBA00022605"/>
    </source>
</evidence>
<evidence type="ECO:0000256" key="13">
    <source>
        <dbReference type="ARBA" id="ARBA00023285"/>
    </source>
</evidence>
<evidence type="ECO:0000256" key="3">
    <source>
        <dbReference type="ARBA" id="ARBA00005130"/>
    </source>
</evidence>
<evidence type="ECO:0000256" key="8">
    <source>
        <dbReference type="ARBA" id="ARBA00022571"/>
    </source>
</evidence>
<gene>
    <name evidence="16" type="primary">argE_3</name>
    <name evidence="16" type="ORF">ROA7450_02999</name>
</gene>
<dbReference type="Proteomes" id="UP000193061">
    <property type="component" value="Unassembled WGS sequence"/>
</dbReference>
<dbReference type="OrthoDB" id="9809784at2"/>
<dbReference type="PANTHER" id="PTHR43808">
    <property type="entry name" value="ACETYLORNITHINE DEACETYLASE"/>
    <property type="match status" value="1"/>
</dbReference>
<dbReference type="InterPro" id="IPR010182">
    <property type="entry name" value="ArgE/DapE"/>
</dbReference>
<evidence type="ECO:0000256" key="12">
    <source>
        <dbReference type="ARBA" id="ARBA00022833"/>
    </source>
</evidence>
<comment type="cofactor">
    <cofactor evidence="1">
        <name>Co(2+)</name>
        <dbReference type="ChEBI" id="CHEBI:48828"/>
    </cofactor>
</comment>
<dbReference type="AlphaFoldDB" id="A0A1X6ZQD7"/>
<dbReference type="SUPFAM" id="SSF55031">
    <property type="entry name" value="Bacterial exopeptidase dimerisation domain"/>
    <property type="match status" value="1"/>
</dbReference>
<dbReference type="GO" id="GO:0009089">
    <property type="term" value="P:lysine biosynthetic process via diaminopimelate"/>
    <property type="evidence" value="ECO:0007669"/>
    <property type="project" value="UniProtKB-UniPathway"/>
</dbReference>
<evidence type="ECO:0000256" key="2">
    <source>
        <dbReference type="ARBA" id="ARBA00001947"/>
    </source>
</evidence>
<protein>
    <recommendedName>
        <fullName evidence="6">Probable succinyl-diaminopimelate desuccinylase</fullName>
        <ecNumber evidence="5">3.5.1.18</ecNumber>
    </recommendedName>
</protein>
<sequence>MSDILENTVSILERLVEFPSISGRPTDESITYIQDYLTDHGVSSALSFDETGERANLFATIGPEVDGGVVLNGHTDVVPVEGQNWQTDPFTLTRKGERLYGRGSVDMKGFLACVLASVPRFMAADLTKPIHIAFTFDEEIGGLGMPVLLSSFANMGLQPSVIIVGEPTEMKIVTGHKGGFEMRTEITGMEAHSCDPRNGVSAIAAAVKLITKIEDMNTQRAANPIAGSPFNPPYPTFNVGMIEGGAARNATAGWCNFDWEYRPMPGEDGAAVIAKLEEYVATHILPDMRRVSEKADIRIITEVDVPPLDDQNAAAAIEFVSGITGINDTDVVSFGTDAGYFSDAGLSTVVFGAGDIGRAHKADEYIELGELSQGLEFLRKLAERLSQ</sequence>
<dbReference type="InterPro" id="IPR002933">
    <property type="entry name" value="Peptidase_M20"/>
</dbReference>
<dbReference type="GO" id="GO:0046872">
    <property type="term" value="F:metal ion binding"/>
    <property type="evidence" value="ECO:0007669"/>
    <property type="project" value="UniProtKB-KW"/>
</dbReference>
<reference evidence="16 17" key="1">
    <citation type="submission" date="2017-03" db="EMBL/GenBank/DDBJ databases">
        <authorList>
            <person name="Afonso C.L."/>
            <person name="Miller P.J."/>
            <person name="Scott M.A."/>
            <person name="Spackman E."/>
            <person name="Goraichik I."/>
            <person name="Dimitrov K.M."/>
            <person name="Suarez D.L."/>
            <person name="Swayne D.E."/>
        </authorList>
    </citation>
    <scope>NUCLEOTIDE SEQUENCE [LARGE SCALE GENOMIC DNA]</scope>
    <source>
        <strain evidence="16 17">CECT 7450</strain>
    </source>
</reference>
<evidence type="ECO:0000313" key="17">
    <source>
        <dbReference type="Proteomes" id="UP000193061"/>
    </source>
</evidence>
<dbReference type="PANTHER" id="PTHR43808:SF31">
    <property type="entry name" value="N-ACETYL-L-CITRULLINE DEACETYLASE"/>
    <property type="match status" value="1"/>
</dbReference>
<proteinExistence type="inferred from homology"/>
<keyword evidence="13" id="KW-0170">Cobalt</keyword>
<evidence type="ECO:0000256" key="6">
    <source>
        <dbReference type="ARBA" id="ARBA00016853"/>
    </source>
</evidence>
<keyword evidence="10" id="KW-0479">Metal-binding</keyword>
<evidence type="ECO:0000259" key="15">
    <source>
        <dbReference type="Pfam" id="PF07687"/>
    </source>
</evidence>
<organism evidence="16 17">
    <name type="scientific">Roseovarius albus</name>
    <dbReference type="NCBI Taxonomy" id="1247867"/>
    <lineage>
        <taxon>Bacteria</taxon>
        <taxon>Pseudomonadati</taxon>
        <taxon>Pseudomonadota</taxon>
        <taxon>Alphaproteobacteria</taxon>
        <taxon>Rhodobacterales</taxon>
        <taxon>Roseobacteraceae</taxon>
        <taxon>Roseovarius</taxon>
    </lineage>
</organism>
<dbReference type="Gene3D" id="3.30.70.360">
    <property type="match status" value="1"/>
</dbReference>
<dbReference type="InterPro" id="IPR050072">
    <property type="entry name" value="Peptidase_M20A"/>
</dbReference>
<dbReference type="EC" id="3.5.1.18" evidence="5"/>
<comment type="similarity">
    <text evidence="4">Belongs to the peptidase M20A family. ArgE subfamily.</text>
</comment>
<comment type="pathway">
    <text evidence="3">Amino-acid biosynthesis; L-lysine biosynthesis via DAP pathway; LL-2,6-diaminopimelate from (S)-tetrahydrodipicolinate (succinylase route): step 3/3.</text>
</comment>
<evidence type="ECO:0000256" key="4">
    <source>
        <dbReference type="ARBA" id="ARBA00005691"/>
    </source>
</evidence>
<dbReference type="GO" id="GO:0009014">
    <property type="term" value="F:succinyl-diaminopimelate desuccinylase activity"/>
    <property type="evidence" value="ECO:0007669"/>
    <property type="project" value="UniProtKB-EC"/>
</dbReference>
<keyword evidence="12" id="KW-0862">Zinc</keyword>
<dbReference type="SUPFAM" id="SSF53187">
    <property type="entry name" value="Zn-dependent exopeptidases"/>
    <property type="match status" value="1"/>
</dbReference>
<keyword evidence="9" id="KW-0028">Amino-acid biosynthesis</keyword>
<name>A0A1X6ZQD7_9RHOB</name>
<dbReference type="Pfam" id="PF07687">
    <property type="entry name" value="M20_dimer"/>
    <property type="match status" value="1"/>
</dbReference>
<dbReference type="RefSeq" id="WP_085806621.1">
    <property type="nucleotide sequence ID" value="NZ_FWFX01000010.1"/>
</dbReference>
<dbReference type="PROSITE" id="PS00759">
    <property type="entry name" value="ARGE_DAPE_CPG2_2"/>
    <property type="match status" value="1"/>
</dbReference>
<dbReference type="NCBIfam" id="NF005710">
    <property type="entry name" value="PRK07522.1"/>
    <property type="match status" value="1"/>
</dbReference>
<comment type="cofactor">
    <cofactor evidence="2">
        <name>Zn(2+)</name>
        <dbReference type="ChEBI" id="CHEBI:29105"/>
    </cofactor>
</comment>
<evidence type="ECO:0000256" key="10">
    <source>
        <dbReference type="ARBA" id="ARBA00022723"/>
    </source>
</evidence>
<evidence type="ECO:0000256" key="14">
    <source>
        <dbReference type="ARBA" id="ARBA00051301"/>
    </source>
</evidence>
<dbReference type="InterPro" id="IPR010169">
    <property type="entry name" value="AcOrn-deacetyl"/>
</dbReference>
<dbReference type="UniPathway" id="UPA00034">
    <property type="reaction ID" value="UER00021"/>
</dbReference>
<dbReference type="GO" id="GO:0006526">
    <property type="term" value="P:L-arginine biosynthetic process"/>
    <property type="evidence" value="ECO:0007669"/>
    <property type="project" value="UniProtKB-KW"/>
</dbReference>
<evidence type="ECO:0000256" key="1">
    <source>
        <dbReference type="ARBA" id="ARBA00001941"/>
    </source>
</evidence>
<dbReference type="Gene3D" id="3.40.630.10">
    <property type="entry name" value="Zn peptidases"/>
    <property type="match status" value="1"/>
</dbReference>